<dbReference type="GO" id="GO:0030593">
    <property type="term" value="P:neutrophil chemotaxis"/>
    <property type="evidence" value="ECO:0007669"/>
    <property type="project" value="TreeGrafter"/>
</dbReference>
<evidence type="ECO:0000256" key="3">
    <source>
        <dbReference type="ARBA" id="ARBA00022475"/>
    </source>
</evidence>
<dbReference type="Gene3D" id="2.10.25.10">
    <property type="entry name" value="Laminin"/>
    <property type="match status" value="3"/>
</dbReference>
<feature type="disulfide bond" evidence="17">
    <location>
        <begin position="518"/>
        <end position="552"/>
    </location>
</feature>
<gene>
    <name evidence="25" type="ORF">COCON_G00050960</name>
</gene>
<feature type="signal peptide" evidence="20">
    <location>
        <begin position="1"/>
        <end position="17"/>
    </location>
</feature>
<feature type="domain" description="Integrin beta subunit cytoplasmic" evidence="23">
    <location>
        <begin position="738"/>
        <end position="782"/>
    </location>
</feature>
<dbReference type="InterPro" id="IPR036349">
    <property type="entry name" value="Integrin_bsu_tail_dom_sf"/>
</dbReference>
<evidence type="ECO:0000256" key="18">
    <source>
        <dbReference type="RuleBase" id="RU000633"/>
    </source>
</evidence>
<dbReference type="SUPFAM" id="SSF53300">
    <property type="entry name" value="vWA-like"/>
    <property type="match status" value="1"/>
</dbReference>
<dbReference type="SUPFAM" id="SSF103575">
    <property type="entry name" value="Plexin repeat"/>
    <property type="match status" value="1"/>
</dbReference>
<feature type="disulfide bond" evidence="17">
    <location>
        <begin position="598"/>
        <end position="603"/>
    </location>
</feature>
<evidence type="ECO:0000256" key="19">
    <source>
        <dbReference type="SAM" id="Phobius"/>
    </source>
</evidence>
<dbReference type="GO" id="GO:0009986">
    <property type="term" value="C:cell surface"/>
    <property type="evidence" value="ECO:0007669"/>
    <property type="project" value="TreeGrafter"/>
</dbReference>
<keyword evidence="15 17" id="KW-1015">Disulfide bond</keyword>
<feature type="disulfide bond" evidence="17">
    <location>
        <begin position="558"/>
        <end position="563"/>
    </location>
</feature>
<evidence type="ECO:0000259" key="21">
    <source>
        <dbReference type="SMART" id="SM00187"/>
    </source>
</evidence>
<evidence type="ECO:0000259" key="24">
    <source>
        <dbReference type="SMART" id="SM01242"/>
    </source>
</evidence>
<keyword evidence="13 18" id="KW-0401">Integrin</keyword>
<evidence type="ECO:0000256" key="11">
    <source>
        <dbReference type="ARBA" id="ARBA00022889"/>
    </source>
</evidence>
<dbReference type="AlphaFoldDB" id="A0A9Q1DVF4"/>
<reference evidence="25" key="1">
    <citation type="journal article" date="2023" name="Science">
        <title>Genome structures resolve the early diversification of teleost fishes.</title>
        <authorList>
            <person name="Parey E."/>
            <person name="Louis A."/>
            <person name="Montfort J."/>
            <person name="Bouchez O."/>
            <person name="Roques C."/>
            <person name="Iampietro C."/>
            <person name="Lluch J."/>
            <person name="Castinel A."/>
            <person name="Donnadieu C."/>
            <person name="Desvignes T."/>
            <person name="Floi Bucao C."/>
            <person name="Jouanno E."/>
            <person name="Wen M."/>
            <person name="Mejri S."/>
            <person name="Dirks R."/>
            <person name="Jansen H."/>
            <person name="Henkel C."/>
            <person name="Chen W.J."/>
            <person name="Zahm M."/>
            <person name="Cabau C."/>
            <person name="Klopp C."/>
            <person name="Thompson A.W."/>
            <person name="Robinson-Rechavi M."/>
            <person name="Braasch I."/>
            <person name="Lecointre G."/>
            <person name="Bobe J."/>
            <person name="Postlethwait J.H."/>
            <person name="Berthelot C."/>
            <person name="Roest Crollius H."/>
            <person name="Guiguen Y."/>
        </authorList>
    </citation>
    <scope>NUCLEOTIDE SEQUENCE</scope>
    <source>
        <strain evidence="25">Concon-B</strain>
    </source>
</reference>
<dbReference type="GO" id="GO:0007159">
    <property type="term" value="P:leukocyte cell-cell adhesion"/>
    <property type="evidence" value="ECO:0007669"/>
    <property type="project" value="TreeGrafter"/>
</dbReference>
<dbReference type="PROSITE" id="PS52047">
    <property type="entry name" value="I_EGF_2"/>
    <property type="match status" value="1"/>
</dbReference>
<feature type="disulfide bond" evidence="17">
    <location>
        <begin position="565"/>
        <end position="574"/>
    </location>
</feature>
<dbReference type="PANTHER" id="PTHR10082:SF15">
    <property type="entry name" value="INTEGRIN BETA-2"/>
    <property type="match status" value="1"/>
</dbReference>
<evidence type="ECO:0000256" key="13">
    <source>
        <dbReference type="ARBA" id="ARBA00023037"/>
    </source>
</evidence>
<comment type="caution">
    <text evidence="25">The sequence shown here is derived from an EMBL/GenBank/DDBJ whole genome shotgun (WGS) entry which is preliminary data.</text>
</comment>
<dbReference type="Gene3D" id="1.20.5.100">
    <property type="entry name" value="Cytochrome c1, transmembrane anchor, C-terminal"/>
    <property type="match status" value="1"/>
</dbReference>
<feature type="transmembrane region" description="Helical" evidence="19">
    <location>
        <begin position="717"/>
        <end position="740"/>
    </location>
</feature>
<dbReference type="GO" id="GO:0001540">
    <property type="term" value="F:amyloid-beta binding"/>
    <property type="evidence" value="ECO:0007669"/>
    <property type="project" value="TreeGrafter"/>
</dbReference>
<evidence type="ECO:0000256" key="6">
    <source>
        <dbReference type="ARBA" id="ARBA00022723"/>
    </source>
</evidence>
<keyword evidence="8" id="KW-0677">Repeat</keyword>
<dbReference type="Gene3D" id="3.40.50.410">
    <property type="entry name" value="von Willebrand factor, type A domain"/>
    <property type="match status" value="1"/>
</dbReference>
<feature type="disulfide bond" evidence="17">
    <location>
        <begin position="560"/>
        <end position="592"/>
    </location>
</feature>
<dbReference type="Pfam" id="PF08725">
    <property type="entry name" value="Integrin_b_cyt"/>
    <property type="match status" value="1"/>
</dbReference>
<keyword evidence="4" id="KW-0245">EGF-like domain</keyword>
<dbReference type="InterPro" id="IPR057073">
    <property type="entry name" value="EGF_integrin_2"/>
</dbReference>
<keyword evidence="9" id="KW-0106">Calcium</keyword>
<feature type="domain" description="Integrin beta subunit tail" evidence="24">
    <location>
        <begin position="624"/>
        <end position="713"/>
    </location>
</feature>
<dbReference type="InterPro" id="IPR032695">
    <property type="entry name" value="Integrin_dom_sf"/>
</dbReference>
<feature type="disulfide bond" evidence="17">
    <location>
        <begin position="600"/>
        <end position="645"/>
    </location>
</feature>
<keyword evidence="5 18" id="KW-0812">Transmembrane</keyword>
<dbReference type="GO" id="GO:0005925">
    <property type="term" value="C:focal adhesion"/>
    <property type="evidence" value="ECO:0007669"/>
    <property type="project" value="TreeGrafter"/>
</dbReference>
<dbReference type="Proteomes" id="UP001152803">
    <property type="component" value="Unassembled WGS sequence"/>
</dbReference>
<feature type="disulfide bond" evidence="17">
    <location>
        <begin position="472"/>
        <end position="510"/>
    </location>
</feature>
<organism evidence="25 26">
    <name type="scientific">Conger conger</name>
    <name type="common">Conger eel</name>
    <name type="synonym">Muraena conger</name>
    <dbReference type="NCBI Taxonomy" id="82655"/>
    <lineage>
        <taxon>Eukaryota</taxon>
        <taxon>Metazoa</taxon>
        <taxon>Chordata</taxon>
        <taxon>Craniata</taxon>
        <taxon>Vertebrata</taxon>
        <taxon>Euteleostomi</taxon>
        <taxon>Actinopterygii</taxon>
        <taxon>Neopterygii</taxon>
        <taxon>Teleostei</taxon>
        <taxon>Anguilliformes</taxon>
        <taxon>Congridae</taxon>
        <taxon>Conger</taxon>
    </lineage>
</organism>
<dbReference type="GO" id="GO:0019901">
    <property type="term" value="F:protein kinase binding"/>
    <property type="evidence" value="ECO:0007669"/>
    <property type="project" value="TreeGrafter"/>
</dbReference>
<sequence length="782" mass="86766">MYHQLALLLQILLLSRGIHPMEECPKTIVNTCGDCIRAGPFCMWCNQLNFTKTGELNAARCDTKDLLVKKGCDPSNIISPNSSHFLERNEPLSKGTPQTEPIQLRPQEVTLMLRPGKPHTLPFRFKRAKDYPVDLYYLMDLSYSMKDDLENVKNLGERLLEALGKITSQARIGFGAFVDKTVLPFTNTNKKALNKPCPEEAKYCQPAFGYRHVLSMTENKDDFKQRVSSLHISGNLDIPEGSLDAIMQAAVCENEIGWGNSTRLLVLTTDAGFHMAGDGKLGSILLPNDCKCHMSEDMMYSKGNDLDYPSVGQVARKLMEKNIQTIFAVTTKVQPIYEKLKEIIPRSEVGELSEDSENVVTLIERAYKRLSSKVIVTHEDLPEHITITYTSNCANGAQPSSRGTCDNVTIDQEVEFNVTVMAEECFGTKSFHIIAPGFREKMKVTVTTQCECDCGNTLINHTHCNNHGNSSCGICSCERGYVGQGCECKLGDKAESELKMECQRDNSTECSGRGSCVCGVCQCDASTDGMAIYGTHCECDDRSCEVYQNKICGGKGQCDCGTCKCNLDFEGSACQCRKSTEGCRNGNDGSVCSDRGKCECNRCQCQEGYQPPFCEECPACSSPCLNLTSCIECLGFETGEFSKNCTKSCSHIENIQDKSEAVPKGWDRGSSWWNCKERDTNNCWMLFTIKQQDGFNRYKAWINSVRECPEPPGIGTIIGGVFGSVALIGLVVFSIIICLIRAQDRKEWKNFEKARKAELWGPNSEIFKTATTTVKNPLHDGD</sequence>
<dbReference type="Pfam" id="PF07965">
    <property type="entry name" value="Integrin_B_tail"/>
    <property type="match status" value="1"/>
</dbReference>
<evidence type="ECO:0000256" key="14">
    <source>
        <dbReference type="ARBA" id="ARBA00023136"/>
    </source>
</evidence>
<evidence type="ECO:0000256" key="16">
    <source>
        <dbReference type="ARBA" id="ARBA00023180"/>
    </source>
</evidence>
<evidence type="ECO:0000256" key="15">
    <source>
        <dbReference type="ARBA" id="ARBA00023157"/>
    </source>
</evidence>
<feature type="disulfide bond" evidence="17">
    <location>
        <begin position="45"/>
        <end position="61"/>
    </location>
</feature>
<dbReference type="Pfam" id="PF00362">
    <property type="entry name" value="Integrin_beta"/>
    <property type="match status" value="1"/>
</dbReference>
<feature type="disulfide bond" evidence="17">
    <location>
        <begin position="425"/>
        <end position="675"/>
    </location>
</feature>
<feature type="disulfide bond" evidence="17">
    <location>
        <begin position="32"/>
        <end position="42"/>
    </location>
</feature>
<dbReference type="EMBL" id="JAFJMO010000003">
    <property type="protein sequence ID" value="KAJ8282577.1"/>
    <property type="molecule type" value="Genomic_DNA"/>
</dbReference>
<feature type="disulfide bond" evidence="17">
    <location>
        <begin position="649"/>
        <end position="683"/>
    </location>
</feature>
<dbReference type="FunFam" id="2.10.25.10:FF:000036">
    <property type="entry name" value="Integrin beta"/>
    <property type="match status" value="1"/>
</dbReference>
<dbReference type="SUPFAM" id="SSF69179">
    <property type="entry name" value="Integrin domains"/>
    <property type="match status" value="1"/>
</dbReference>
<feature type="disulfide bond" evidence="17">
    <location>
        <begin position="630"/>
        <end position="708"/>
    </location>
</feature>
<feature type="disulfide bond" evidence="17">
    <location>
        <begin position="605"/>
        <end position="614"/>
    </location>
</feature>
<feature type="disulfide bond" evidence="17">
    <location>
        <begin position="252"/>
        <end position="292"/>
    </location>
</feature>
<keyword evidence="10" id="KW-0460">Magnesium</keyword>
<comment type="similarity">
    <text evidence="2 18">Belongs to the integrin beta chain family.</text>
</comment>
<accession>A0A9Q1DVF4</accession>
<feature type="disulfide bond" evidence="17">
    <location>
        <begin position="624"/>
        <end position="633"/>
    </location>
</feature>
<dbReference type="SMART" id="SM01242">
    <property type="entry name" value="Integrin_B_tail"/>
    <property type="match status" value="1"/>
</dbReference>
<dbReference type="GO" id="GO:0046872">
    <property type="term" value="F:metal ion binding"/>
    <property type="evidence" value="ECO:0007669"/>
    <property type="project" value="UniProtKB-KW"/>
</dbReference>
<dbReference type="InterPro" id="IPR016201">
    <property type="entry name" value="PSI"/>
</dbReference>
<proteinExistence type="inferred from homology"/>
<evidence type="ECO:0000256" key="10">
    <source>
        <dbReference type="ARBA" id="ARBA00022842"/>
    </source>
</evidence>
<feature type="domain" description="PSI" evidence="22">
    <location>
        <begin position="23"/>
        <end position="73"/>
    </location>
</feature>
<evidence type="ECO:0000313" key="25">
    <source>
        <dbReference type="EMBL" id="KAJ8282577.1"/>
    </source>
</evidence>
<feature type="disulfide bond" evidence="17">
    <location>
        <begin position="197"/>
        <end position="204"/>
    </location>
</feature>
<keyword evidence="3" id="KW-1003">Cell membrane</keyword>
<keyword evidence="26" id="KW-1185">Reference proteome</keyword>
<dbReference type="SMART" id="SM00187">
    <property type="entry name" value="INB"/>
    <property type="match status" value="1"/>
</dbReference>
<name>A0A9Q1DVF4_CONCO</name>
<dbReference type="SMART" id="SM01241">
    <property type="entry name" value="Integrin_b_cyt"/>
    <property type="match status" value="1"/>
</dbReference>
<dbReference type="SMART" id="SM00423">
    <property type="entry name" value="PSI"/>
    <property type="match status" value="1"/>
</dbReference>
<keyword evidence="16" id="KW-0325">Glycoprotein</keyword>
<evidence type="ECO:0000256" key="20">
    <source>
        <dbReference type="SAM" id="SignalP"/>
    </source>
</evidence>
<dbReference type="GO" id="GO:0007229">
    <property type="term" value="P:integrin-mediated signaling pathway"/>
    <property type="evidence" value="ECO:0007669"/>
    <property type="project" value="UniProtKB-KW"/>
</dbReference>
<evidence type="ECO:0000256" key="2">
    <source>
        <dbReference type="ARBA" id="ARBA00007449"/>
    </source>
</evidence>
<feature type="disulfide bond" evidence="17">
    <location>
        <begin position="516"/>
        <end position="521"/>
    </location>
</feature>
<evidence type="ECO:0000256" key="7">
    <source>
        <dbReference type="ARBA" id="ARBA00022729"/>
    </source>
</evidence>
<feature type="disulfide bond" evidence="17">
    <location>
        <begin position="523"/>
        <end position="537"/>
    </location>
</feature>
<evidence type="ECO:0000256" key="1">
    <source>
        <dbReference type="ARBA" id="ARBA00004251"/>
    </source>
</evidence>
<dbReference type="SUPFAM" id="SSF69687">
    <property type="entry name" value="Integrin beta tail domain"/>
    <property type="match status" value="1"/>
</dbReference>
<dbReference type="InterPro" id="IPR012896">
    <property type="entry name" value="Integrin_bsu_tail"/>
</dbReference>
<dbReference type="GO" id="GO:0007160">
    <property type="term" value="P:cell-matrix adhesion"/>
    <property type="evidence" value="ECO:0007669"/>
    <property type="project" value="TreeGrafter"/>
</dbReference>
<evidence type="ECO:0000259" key="23">
    <source>
        <dbReference type="SMART" id="SM01241"/>
    </source>
</evidence>
<feature type="disulfide bond" evidence="17">
    <location>
        <begin position="35"/>
        <end position="72"/>
    </location>
</feature>
<dbReference type="InterPro" id="IPR014836">
    <property type="entry name" value="Integrin_bsu_cyt_dom"/>
</dbReference>
<keyword evidence="6" id="KW-0479">Metal-binding</keyword>
<feature type="disulfide bond" evidence="17">
    <location>
        <begin position="450"/>
        <end position="454"/>
    </location>
</feature>
<dbReference type="Gene3D" id="2.60.40.1510">
    <property type="entry name" value="ntegrin, alpha v. Chain A, domain 3"/>
    <property type="match status" value="1"/>
</dbReference>
<evidence type="ECO:0000256" key="8">
    <source>
        <dbReference type="ARBA" id="ARBA00022737"/>
    </source>
</evidence>
<protein>
    <recommendedName>
        <fullName evidence="18">Integrin beta</fullName>
    </recommendedName>
</protein>
<dbReference type="SUPFAM" id="SSF57196">
    <property type="entry name" value="EGF/Laminin"/>
    <property type="match status" value="1"/>
</dbReference>
<keyword evidence="12 19" id="KW-1133">Transmembrane helix</keyword>
<feature type="disulfide bond" evidence="17">
    <location>
        <begin position="393"/>
        <end position="405"/>
    </location>
</feature>
<keyword evidence="11 18" id="KW-0130">Cell adhesion</keyword>
<evidence type="ECO:0000256" key="9">
    <source>
        <dbReference type="ARBA" id="ARBA00022837"/>
    </source>
</evidence>
<comment type="subcellular location">
    <subcellularLocation>
        <location evidence="1 18">Cell membrane</location>
        <topology evidence="1 18">Single-pass type I membrane protein</topology>
    </subcellularLocation>
</comment>
<dbReference type="OrthoDB" id="410592at2759"/>
<dbReference type="PIRSF" id="PIRSF002512">
    <property type="entry name" value="Integrin_B"/>
    <property type="match status" value="1"/>
</dbReference>
<dbReference type="InterPro" id="IPR036465">
    <property type="entry name" value="vWFA_dom_sf"/>
</dbReference>
<dbReference type="Pfam" id="PF23105">
    <property type="entry name" value="EGF_integrin"/>
    <property type="match status" value="1"/>
</dbReference>
<dbReference type="GO" id="GO:0005178">
    <property type="term" value="F:integrin binding"/>
    <property type="evidence" value="ECO:0007669"/>
    <property type="project" value="TreeGrafter"/>
</dbReference>
<dbReference type="PANTHER" id="PTHR10082">
    <property type="entry name" value="INTEGRIN BETA SUBUNIT"/>
    <property type="match status" value="1"/>
</dbReference>
<dbReference type="GO" id="GO:0033627">
    <property type="term" value="P:cell adhesion mediated by integrin"/>
    <property type="evidence" value="ECO:0007669"/>
    <property type="project" value="TreeGrafter"/>
</dbReference>
<dbReference type="Gene3D" id="3.30.1680.10">
    <property type="entry name" value="ligand-binding face of the semaphorins, domain 2"/>
    <property type="match status" value="1"/>
</dbReference>
<evidence type="ECO:0000256" key="17">
    <source>
        <dbReference type="PIRSR" id="PIRSR002512-1"/>
    </source>
</evidence>
<evidence type="ECO:0000256" key="5">
    <source>
        <dbReference type="ARBA" id="ARBA00022692"/>
    </source>
</evidence>
<dbReference type="GO" id="GO:0008305">
    <property type="term" value="C:integrin complex"/>
    <property type="evidence" value="ECO:0007669"/>
    <property type="project" value="TreeGrafter"/>
</dbReference>
<dbReference type="FunFam" id="3.40.50.410:FF:000002">
    <property type="entry name" value="Integrin beta"/>
    <property type="match status" value="1"/>
</dbReference>
<evidence type="ECO:0000256" key="12">
    <source>
        <dbReference type="ARBA" id="ARBA00022989"/>
    </source>
</evidence>
<feature type="disulfide bond" evidence="17">
    <location>
        <begin position="488"/>
        <end position="502"/>
    </location>
</feature>
<feature type="disulfide bond" evidence="17">
    <location>
        <begin position="477"/>
        <end position="486"/>
    </location>
</feature>
<evidence type="ECO:0000259" key="22">
    <source>
        <dbReference type="SMART" id="SM00423"/>
    </source>
</evidence>
<evidence type="ECO:0000256" key="4">
    <source>
        <dbReference type="ARBA" id="ARBA00022536"/>
    </source>
</evidence>
<keyword evidence="7 20" id="KW-0732">Signal</keyword>
<feature type="disulfide bond" evidence="17">
    <location>
        <begin position="576"/>
        <end position="583"/>
    </location>
</feature>
<dbReference type="PRINTS" id="PR01186">
    <property type="entry name" value="INTEGRINB"/>
</dbReference>
<keyword evidence="14 19" id="KW-0472">Membrane</keyword>
<feature type="disulfide bond" evidence="17">
    <location>
        <begin position="539"/>
        <end position="544"/>
    </location>
</feature>
<feature type="domain" description="Integrin beta subunit VWA" evidence="21">
    <location>
        <begin position="31"/>
        <end position="452"/>
    </location>
</feature>
<evidence type="ECO:0000313" key="26">
    <source>
        <dbReference type="Proteomes" id="UP001152803"/>
    </source>
</evidence>
<feature type="chain" id="PRO_5040230975" description="Integrin beta" evidence="20">
    <location>
        <begin position="18"/>
        <end position="782"/>
    </location>
</feature>
<dbReference type="InterPro" id="IPR015812">
    <property type="entry name" value="Integrin_bsu"/>
</dbReference>
<dbReference type="InterPro" id="IPR002369">
    <property type="entry name" value="Integrin_bsu_VWA"/>
</dbReference>